<dbReference type="Pfam" id="PF00106">
    <property type="entry name" value="adh_short"/>
    <property type="match status" value="1"/>
</dbReference>
<comment type="similarity">
    <text evidence="1">Belongs to the short-chain dehydrogenases/reductases (SDR) family.</text>
</comment>
<dbReference type="PANTHER" id="PTHR24320:SF148">
    <property type="entry name" value="NAD(P)-BINDING ROSSMANN-FOLD SUPERFAMILY PROTEIN"/>
    <property type="match status" value="1"/>
</dbReference>
<keyword evidence="2" id="KW-0560">Oxidoreductase</keyword>
<dbReference type="AlphaFoldDB" id="A0A6J7K5F1"/>
<reference evidence="4" key="1">
    <citation type="submission" date="2020-05" db="EMBL/GenBank/DDBJ databases">
        <authorList>
            <person name="Chiriac C."/>
            <person name="Salcher M."/>
            <person name="Ghai R."/>
            <person name="Kavagutti S V."/>
        </authorList>
    </citation>
    <scope>NUCLEOTIDE SEQUENCE</scope>
</reference>
<dbReference type="SUPFAM" id="SSF51735">
    <property type="entry name" value="NAD(P)-binding Rossmann-fold domains"/>
    <property type="match status" value="1"/>
</dbReference>
<feature type="region of interest" description="Disordered" evidence="3">
    <location>
        <begin position="301"/>
        <end position="320"/>
    </location>
</feature>
<name>A0A6J7K5F1_9ZZZZ</name>
<organism evidence="4">
    <name type="scientific">freshwater metagenome</name>
    <dbReference type="NCBI Taxonomy" id="449393"/>
    <lineage>
        <taxon>unclassified sequences</taxon>
        <taxon>metagenomes</taxon>
        <taxon>ecological metagenomes</taxon>
    </lineage>
</organism>
<dbReference type="FunFam" id="3.40.50.720:FF:000594">
    <property type="entry name" value="Short-chain oxidoreductase"/>
    <property type="match status" value="1"/>
</dbReference>
<dbReference type="InterPro" id="IPR002347">
    <property type="entry name" value="SDR_fam"/>
</dbReference>
<evidence type="ECO:0000256" key="1">
    <source>
        <dbReference type="ARBA" id="ARBA00006484"/>
    </source>
</evidence>
<dbReference type="NCBIfam" id="NF004845">
    <property type="entry name" value="PRK06196.1"/>
    <property type="match status" value="1"/>
</dbReference>
<dbReference type="EMBL" id="CAFBMK010000332">
    <property type="protein sequence ID" value="CAB4950099.1"/>
    <property type="molecule type" value="Genomic_DNA"/>
</dbReference>
<evidence type="ECO:0000313" key="4">
    <source>
        <dbReference type="EMBL" id="CAB4950099.1"/>
    </source>
</evidence>
<dbReference type="Gene3D" id="3.40.50.720">
    <property type="entry name" value="NAD(P)-binding Rossmann-like Domain"/>
    <property type="match status" value="1"/>
</dbReference>
<dbReference type="PANTHER" id="PTHR24320">
    <property type="entry name" value="RETINOL DEHYDROGENASE"/>
    <property type="match status" value="1"/>
</dbReference>
<evidence type="ECO:0000256" key="2">
    <source>
        <dbReference type="ARBA" id="ARBA00023002"/>
    </source>
</evidence>
<gene>
    <name evidence="4" type="ORF">UFOPK3564_03443</name>
</gene>
<proteinExistence type="inferred from homology"/>
<dbReference type="PRINTS" id="PR00081">
    <property type="entry name" value="GDHRDH"/>
</dbReference>
<dbReference type="InterPro" id="IPR036291">
    <property type="entry name" value="NAD(P)-bd_dom_sf"/>
</dbReference>
<accession>A0A6J7K5F1</accession>
<sequence length="339" mass="35693">MSSSTPQRPVESGFEAATTAAEVLEGIDLSGRLAVVTGGYSGLGLETVRALVGAGAHVVVPARRVEHAVSELSNVAPTTTVSAAGAVAPVDAAIEVDELDLSDLGGVEAFAGRFLATDRSIDLLINDAAVMANPETRVGPGWESQFATNHLGHFALAARLWPALVAGDGARVVALSSSGHKISGIRWDDVMFERDYDKWQAYGQAKTANALFALHLDRLGRDHGVRAFSAHPGGILTPLQRHLGREEMMERGWVDADGNAIMDFKTPEAGAATATWAATSPQLDGLGGVYCEDCDVAEQREPGDEATRYSGVEAHATDPEQAERLWTLSAELTGVDLPA</sequence>
<dbReference type="GO" id="GO:0016491">
    <property type="term" value="F:oxidoreductase activity"/>
    <property type="evidence" value="ECO:0007669"/>
    <property type="project" value="UniProtKB-KW"/>
</dbReference>
<protein>
    <submittedName>
        <fullName evidence="4">Unannotated protein</fullName>
    </submittedName>
</protein>
<evidence type="ECO:0000256" key="3">
    <source>
        <dbReference type="SAM" id="MobiDB-lite"/>
    </source>
</evidence>